<accession>A0AA43QW39</accession>
<comment type="pathway">
    <text evidence="7">Polyol metabolism; myo-inositol biosynthesis; myo-inositol from D-glucose 6-phosphate: step 2/2.</text>
</comment>
<comment type="similarity">
    <text evidence="3 7">Belongs to the inositol monophosphatase superfamily.</text>
</comment>
<dbReference type="Pfam" id="PF00459">
    <property type="entry name" value="Inositol_P"/>
    <property type="match status" value="1"/>
</dbReference>
<gene>
    <name evidence="8" type="ORF">OHK93_003615</name>
</gene>
<dbReference type="EC" id="3.1.3.25" evidence="7"/>
<dbReference type="PRINTS" id="PR00377">
    <property type="entry name" value="IMPHPHTASES"/>
</dbReference>
<dbReference type="AlphaFoldDB" id="A0AA43QW39"/>
<dbReference type="GO" id="GO:0046872">
    <property type="term" value="F:metal ion binding"/>
    <property type="evidence" value="ECO:0007669"/>
    <property type="project" value="UniProtKB-KW"/>
</dbReference>
<evidence type="ECO:0000256" key="4">
    <source>
        <dbReference type="ARBA" id="ARBA00022723"/>
    </source>
</evidence>
<sequence>MASSPDFDDVLATLKRVALAAGDMILRGSETMRHKQAAGLNGTVKEKLNSTDVVTETDEAVERFVAEELNSKYPHYKFIGEESGANEALTEDPTFICDPIDGTMNYIHGHPYVSISLGLAYKMRPAVGVVYNPFHHHLYTAAPGRGAYFEDFRGERRLPLTSPAPPLGGLRESLVLVEWGKEREGINWETVVDTFKNLTAKDGGMVHDLRTFGGAALNLCTVAAGFVDMAWGGGWEAWDVCAGWAILLEAGGRIFDGNPSKAMDEPPVDGQMYLAGKSPASSPSLGNGQVLHVWQVRGASKGQEPLAEEFWCQVGGPQKRWTYGKR</sequence>
<feature type="binding site" evidence="6">
    <location>
        <position position="81"/>
    </location>
    <ligand>
        <name>Mg(2+)</name>
        <dbReference type="ChEBI" id="CHEBI:18420"/>
        <label>1</label>
        <note>catalytic</note>
    </ligand>
</feature>
<comment type="cofactor">
    <cofactor evidence="2 6 7">
        <name>Mg(2+)</name>
        <dbReference type="ChEBI" id="CHEBI:18420"/>
    </cofactor>
</comment>
<comment type="caution">
    <text evidence="8">The sequence shown here is derived from an EMBL/GenBank/DDBJ whole genome shotgun (WGS) entry which is preliminary data.</text>
</comment>
<evidence type="ECO:0000256" key="5">
    <source>
        <dbReference type="ARBA" id="ARBA00022842"/>
    </source>
</evidence>
<evidence type="ECO:0000256" key="6">
    <source>
        <dbReference type="PIRSR" id="PIRSR600760-2"/>
    </source>
</evidence>
<dbReference type="CDD" id="cd01639">
    <property type="entry name" value="IMPase"/>
    <property type="match status" value="1"/>
</dbReference>
<keyword evidence="4 6" id="KW-0479">Metal-binding</keyword>
<dbReference type="FunFam" id="3.30.540.10:FF:000004">
    <property type="entry name" value="Inositol-1-monophosphatase"/>
    <property type="match status" value="1"/>
</dbReference>
<evidence type="ECO:0000256" key="1">
    <source>
        <dbReference type="ARBA" id="ARBA00001033"/>
    </source>
</evidence>
<proteinExistence type="inferred from homology"/>
<feature type="binding site" evidence="6">
    <location>
        <position position="101"/>
    </location>
    <ligand>
        <name>Mg(2+)</name>
        <dbReference type="ChEBI" id="CHEBI:18420"/>
        <label>1</label>
        <note>catalytic</note>
    </ligand>
</feature>
<name>A0AA43QW39_9LECA</name>
<organism evidence="8 9">
    <name type="scientific">Ramalina farinacea</name>
    <dbReference type="NCBI Taxonomy" id="258253"/>
    <lineage>
        <taxon>Eukaryota</taxon>
        <taxon>Fungi</taxon>
        <taxon>Dikarya</taxon>
        <taxon>Ascomycota</taxon>
        <taxon>Pezizomycotina</taxon>
        <taxon>Lecanoromycetes</taxon>
        <taxon>OSLEUM clade</taxon>
        <taxon>Lecanoromycetidae</taxon>
        <taxon>Lecanorales</taxon>
        <taxon>Lecanorineae</taxon>
        <taxon>Ramalinaceae</taxon>
        <taxon>Ramalina</taxon>
    </lineage>
</organism>
<dbReference type="EMBL" id="JAPUFD010000018">
    <property type="protein sequence ID" value="MDI1492401.1"/>
    <property type="molecule type" value="Genomic_DNA"/>
</dbReference>
<keyword evidence="5 6" id="KW-0460">Magnesium</keyword>
<dbReference type="InterPro" id="IPR000760">
    <property type="entry name" value="Inositol_monophosphatase-like"/>
</dbReference>
<feature type="binding site" evidence="6">
    <location>
        <position position="98"/>
    </location>
    <ligand>
        <name>Mg(2+)</name>
        <dbReference type="ChEBI" id="CHEBI:18420"/>
        <label>1</label>
        <note>catalytic</note>
    </ligand>
</feature>
<dbReference type="GO" id="GO:0008934">
    <property type="term" value="F:inositol monophosphate 1-phosphatase activity"/>
    <property type="evidence" value="ECO:0007669"/>
    <property type="project" value="InterPro"/>
</dbReference>
<dbReference type="GO" id="GO:0006020">
    <property type="term" value="P:inositol metabolic process"/>
    <property type="evidence" value="ECO:0007669"/>
    <property type="project" value="TreeGrafter"/>
</dbReference>
<evidence type="ECO:0000313" key="9">
    <source>
        <dbReference type="Proteomes" id="UP001161017"/>
    </source>
</evidence>
<evidence type="ECO:0000256" key="2">
    <source>
        <dbReference type="ARBA" id="ARBA00001946"/>
    </source>
</evidence>
<feature type="binding site" evidence="6">
    <location>
        <position position="100"/>
    </location>
    <ligand>
        <name>Mg(2+)</name>
        <dbReference type="ChEBI" id="CHEBI:18420"/>
        <label>1</label>
        <note>catalytic</note>
    </ligand>
</feature>
<dbReference type="Gene3D" id="3.40.190.80">
    <property type="match status" value="1"/>
</dbReference>
<dbReference type="Proteomes" id="UP001161017">
    <property type="component" value="Unassembled WGS sequence"/>
</dbReference>
<dbReference type="PROSITE" id="PS00630">
    <property type="entry name" value="IMP_2"/>
    <property type="match status" value="1"/>
</dbReference>
<feature type="binding site" evidence="6">
    <location>
        <position position="239"/>
    </location>
    <ligand>
        <name>Mg(2+)</name>
        <dbReference type="ChEBI" id="CHEBI:18420"/>
        <label>1</label>
        <note>catalytic</note>
    </ligand>
</feature>
<dbReference type="PANTHER" id="PTHR20854:SF4">
    <property type="entry name" value="INOSITOL-1-MONOPHOSPHATASE-RELATED"/>
    <property type="match status" value="1"/>
</dbReference>
<evidence type="ECO:0000313" key="8">
    <source>
        <dbReference type="EMBL" id="MDI1492401.1"/>
    </source>
</evidence>
<dbReference type="Gene3D" id="3.30.540.10">
    <property type="entry name" value="Fructose-1,6-Bisphosphatase, subunit A, domain 1"/>
    <property type="match status" value="1"/>
</dbReference>
<keyword evidence="9" id="KW-1185">Reference proteome</keyword>
<dbReference type="InterPro" id="IPR033942">
    <property type="entry name" value="IMPase"/>
</dbReference>
<dbReference type="GO" id="GO:0046854">
    <property type="term" value="P:phosphatidylinositol phosphate biosynthetic process"/>
    <property type="evidence" value="ECO:0007669"/>
    <property type="project" value="InterPro"/>
</dbReference>
<evidence type="ECO:0000256" key="3">
    <source>
        <dbReference type="ARBA" id="ARBA00009759"/>
    </source>
</evidence>
<comment type="catalytic activity">
    <reaction evidence="1 7">
        <text>a myo-inositol phosphate + H2O = myo-inositol + phosphate</text>
        <dbReference type="Rhea" id="RHEA:24056"/>
        <dbReference type="ChEBI" id="CHEBI:15377"/>
        <dbReference type="ChEBI" id="CHEBI:17268"/>
        <dbReference type="ChEBI" id="CHEBI:43474"/>
        <dbReference type="ChEBI" id="CHEBI:84139"/>
        <dbReference type="EC" id="3.1.3.25"/>
    </reaction>
</comment>
<protein>
    <recommendedName>
        <fullName evidence="7">Inositol-1-monophosphatase</fullName>
        <ecNumber evidence="7">3.1.3.25</ecNumber>
    </recommendedName>
</protein>
<evidence type="ECO:0000256" key="7">
    <source>
        <dbReference type="RuleBase" id="RU364068"/>
    </source>
</evidence>
<dbReference type="GO" id="GO:0007165">
    <property type="term" value="P:signal transduction"/>
    <property type="evidence" value="ECO:0007669"/>
    <property type="project" value="TreeGrafter"/>
</dbReference>
<dbReference type="SUPFAM" id="SSF56655">
    <property type="entry name" value="Carbohydrate phosphatase"/>
    <property type="match status" value="1"/>
</dbReference>
<keyword evidence="7" id="KW-0378">Hydrolase</keyword>
<reference evidence="8" key="1">
    <citation type="journal article" date="2023" name="Genome Biol. Evol.">
        <title>First Whole Genome Sequence and Flow Cytometry Genome Size Data for the Lichen-Forming Fungus Ramalina farinacea (Ascomycota).</title>
        <authorList>
            <person name="Llewellyn T."/>
            <person name="Mian S."/>
            <person name="Hill R."/>
            <person name="Leitch I.J."/>
            <person name="Gaya E."/>
        </authorList>
    </citation>
    <scope>NUCLEOTIDE SEQUENCE</scope>
    <source>
        <strain evidence="8">LIQ254RAFAR</strain>
    </source>
</reference>
<dbReference type="InterPro" id="IPR020550">
    <property type="entry name" value="Inositol_monophosphatase_CS"/>
</dbReference>
<dbReference type="PANTHER" id="PTHR20854">
    <property type="entry name" value="INOSITOL MONOPHOSPHATASE"/>
    <property type="match status" value="1"/>
</dbReference>